<dbReference type="Proteomes" id="UP000236291">
    <property type="component" value="Unassembled WGS sequence"/>
</dbReference>
<organism evidence="1 2">
    <name type="scientific">Trifolium pratense</name>
    <name type="common">Red clover</name>
    <dbReference type="NCBI Taxonomy" id="57577"/>
    <lineage>
        <taxon>Eukaryota</taxon>
        <taxon>Viridiplantae</taxon>
        <taxon>Streptophyta</taxon>
        <taxon>Embryophyta</taxon>
        <taxon>Tracheophyta</taxon>
        <taxon>Spermatophyta</taxon>
        <taxon>Magnoliopsida</taxon>
        <taxon>eudicotyledons</taxon>
        <taxon>Gunneridae</taxon>
        <taxon>Pentapetalae</taxon>
        <taxon>rosids</taxon>
        <taxon>fabids</taxon>
        <taxon>Fabales</taxon>
        <taxon>Fabaceae</taxon>
        <taxon>Papilionoideae</taxon>
        <taxon>50 kb inversion clade</taxon>
        <taxon>NPAAA clade</taxon>
        <taxon>Hologalegina</taxon>
        <taxon>IRL clade</taxon>
        <taxon>Trifolieae</taxon>
        <taxon>Trifolium</taxon>
    </lineage>
</organism>
<accession>A0A2K3NLM7</accession>
<name>A0A2K3NLM7_TRIPR</name>
<gene>
    <name evidence="1" type="ORF">L195_g000362</name>
</gene>
<dbReference type="EMBL" id="ASHM01000122">
    <property type="protein sequence ID" value="PNY03952.1"/>
    <property type="molecule type" value="Genomic_DNA"/>
</dbReference>
<protein>
    <submittedName>
        <fullName evidence="1">Uncharacterized protein</fullName>
    </submittedName>
</protein>
<evidence type="ECO:0000313" key="2">
    <source>
        <dbReference type="Proteomes" id="UP000236291"/>
    </source>
</evidence>
<evidence type="ECO:0000313" key="1">
    <source>
        <dbReference type="EMBL" id="PNY03952.1"/>
    </source>
</evidence>
<comment type="caution">
    <text evidence="1">The sequence shown here is derived from an EMBL/GenBank/DDBJ whole genome shotgun (WGS) entry which is preliminary data.</text>
</comment>
<sequence length="49" mass="5432">MVTETLCDNNPSHEFPLTDKKDLDLNSETLITPPGYASKLVRFAVPTIV</sequence>
<reference evidence="1 2" key="1">
    <citation type="journal article" date="2014" name="Am. J. Bot.">
        <title>Genome assembly and annotation for red clover (Trifolium pratense; Fabaceae).</title>
        <authorList>
            <person name="Istvanek J."/>
            <person name="Jaros M."/>
            <person name="Krenek A."/>
            <person name="Repkova J."/>
        </authorList>
    </citation>
    <scope>NUCLEOTIDE SEQUENCE [LARGE SCALE GENOMIC DNA]</scope>
    <source>
        <strain evidence="2">cv. Tatra</strain>
        <tissue evidence="1">Young leaves</tissue>
    </source>
</reference>
<dbReference type="AlphaFoldDB" id="A0A2K3NLM7"/>
<reference evidence="1 2" key="2">
    <citation type="journal article" date="2017" name="Front. Plant Sci.">
        <title>Gene Classification and Mining of Molecular Markers Useful in Red Clover (Trifolium pratense) Breeding.</title>
        <authorList>
            <person name="Istvanek J."/>
            <person name="Dluhosova J."/>
            <person name="Dluhos P."/>
            <person name="Patkova L."/>
            <person name="Nedelnik J."/>
            <person name="Repkova J."/>
        </authorList>
    </citation>
    <scope>NUCLEOTIDE SEQUENCE [LARGE SCALE GENOMIC DNA]</scope>
    <source>
        <strain evidence="2">cv. Tatra</strain>
        <tissue evidence="1">Young leaves</tissue>
    </source>
</reference>
<proteinExistence type="predicted"/>